<reference evidence="3" key="2">
    <citation type="journal article" date="2012" name="PLoS ONE">
        <title>A Deeply Branching Thermophilic Bacterium with an Ancient Acetyl-CoA Pathway Dominates a Subsurface Ecosystem.</title>
        <authorList>
            <person name="Takami H."/>
            <person name="Noguchi H."/>
            <person name="Takaki Y."/>
            <person name="Uchiyama I."/>
            <person name="Toyoda A."/>
            <person name="Nishi S."/>
            <person name="Chee G.-J."/>
            <person name="Arai W."/>
            <person name="Nunoura T."/>
            <person name="Itoh T."/>
            <person name="Hattori M."/>
            <person name="Takai K."/>
        </authorList>
    </citation>
    <scope>NUCLEOTIDE SEQUENCE</scope>
</reference>
<dbReference type="InterPro" id="IPR007060">
    <property type="entry name" value="FtsL/DivIC"/>
</dbReference>
<keyword evidence="2" id="KW-0472">Membrane</keyword>
<feature type="transmembrane region" description="Helical" evidence="2">
    <location>
        <begin position="12"/>
        <end position="30"/>
    </location>
</feature>
<dbReference type="EMBL" id="AP011731">
    <property type="protein sequence ID" value="BAL55854.1"/>
    <property type="molecule type" value="Genomic_DNA"/>
</dbReference>
<protein>
    <submittedName>
        <fullName evidence="3">Septum formation initiator</fullName>
    </submittedName>
</protein>
<dbReference type="Pfam" id="PF04977">
    <property type="entry name" value="DivIC"/>
    <property type="match status" value="1"/>
</dbReference>
<keyword evidence="2" id="KW-0812">Transmembrane</keyword>
<reference evidence="3" key="1">
    <citation type="journal article" date="2005" name="Environ. Microbiol.">
        <title>Genetic and functional properties of uncultivated thermophilic crenarchaeotes from a subsurface gold mine as revealed by analysis of genome fragments.</title>
        <authorList>
            <person name="Nunoura T."/>
            <person name="Hirayama H."/>
            <person name="Takami H."/>
            <person name="Oida H."/>
            <person name="Nishi S."/>
            <person name="Shimamura S."/>
            <person name="Suzuki Y."/>
            <person name="Inagaki F."/>
            <person name="Takai K."/>
            <person name="Nealson K.H."/>
            <person name="Horikoshi K."/>
        </authorList>
    </citation>
    <scope>NUCLEOTIDE SEQUENCE</scope>
</reference>
<organism evidence="3">
    <name type="scientific">uncultured Acetothermia bacterium</name>
    <dbReference type="NCBI Taxonomy" id="236499"/>
    <lineage>
        <taxon>Bacteria</taxon>
        <taxon>Candidatus Bipolaricaulota</taxon>
        <taxon>environmental samples</taxon>
    </lineage>
</organism>
<name>H5SI68_9BACT</name>
<evidence type="ECO:0000256" key="2">
    <source>
        <dbReference type="SAM" id="Phobius"/>
    </source>
</evidence>
<gene>
    <name evidence="3" type="ORF">HGMM_F32F05C12</name>
</gene>
<evidence type="ECO:0000313" key="3">
    <source>
        <dbReference type="EMBL" id="BAL55854.1"/>
    </source>
</evidence>
<sequence>MAAPALFTEKRIMLLGVVVLGAALLGLFVSRTLEIHHLRQEFVRLEAEKAKIQQEIERLSARLNQKDNLTLIEYLARKELGMVKPGEEIYILIEAGEDER</sequence>
<keyword evidence="2" id="KW-1133">Transmembrane helix</keyword>
<accession>H5SI68</accession>
<keyword evidence="1" id="KW-0175">Coiled coil</keyword>
<evidence type="ECO:0000256" key="1">
    <source>
        <dbReference type="SAM" id="Coils"/>
    </source>
</evidence>
<feature type="coiled-coil region" evidence="1">
    <location>
        <begin position="35"/>
        <end position="69"/>
    </location>
</feature>
<proteinExistence type="predicted"/>
<dbReference type="AlphaFoldDB" id="H5SI68"/>